<dbReference type="RefSeq" id="WP_088149361.1">
    <property type="nucleotide sequence ID" value="NZ_NHON01000002.1"/>
</dbReference>
<dbReference type="Pfam" id="PF01614">
    <property type="entry name" value="IclR_C"/>
    <property type="match status" value="1"/>
</dbReference>
<dbReference type="Pfam" id="PF09339">
    <property type="entry name" value="HTH_IclR"/>
    <property type="match status" value="1"/>
</dbReference>
<feature type="domain" description="HTH iclR-type" evidence="4">
    <location>
        <begin position="8"/>
        <end position="70"/>
    </location>
</feature>
<reference evidence="7" key="1">
    <citation type="submission" date="2017-05" db="EMBL/GenBank/DDBJ databases">
        <authorList>
            <person name="Macchi M."/>
            <person name="Festa S."/>
            <person name="Coppotelli B.M."/>
            <person name="Morelli I.S."/>
        </authorList>
    </citation>
    <scope>NUCLEOTIDE SEQUENCE [LARGE SCALE GENOMIC DNA]</scope>
    <source>
        <strain evidence="7">I</strain>
    </source>
</reference>
<dbReference type="SUPFAM" id="SSF46785">
    <property type="entry name" value="Winged helix' DNA-binding domain"/>
    <property type="match status" value="1"/>
</dbReference>
<dbReference type="SUPFAM" id="SSF55781">
    <property type="entry name" value="GAF domain-like"/>
    <property type="match status" value="1"/>
</dbReference>
<keyword evidence="2" id="KW-0238">DNA-binding</keyword>
<dbReference type="PANTHER" id="PTHR30136">
    <property type="entry name" value="HELIX-TURN-HELIX TRANSCRIPTIONAL REGULATOR, ICLR FAMILY"/>
    <property type="match status" value="1"/>
</dbReference>
<dbReference type="EMBL" id="NHON01000002">
    <property type="protein sequence ID" value="OWJ68918.1"/>
    <property type="molecule type" value="Genomic_DNA"/>
</dbReference>
<dbReference type="PROSITE" id="PS51078">
    <property type="entry name" value="ICLR_ED"/>
    <property type="match status" value="1"/>
</dbReference>
<dbReference type="OrthoDB" id="6057486at2"/>
<evidence type="ECO:0000256" key="3">
    <source>
        <dbReference type="ARBA" id="ARBA00023163"/>
    </source>
</evidence>
<dbReference type="SMART" id="SM00346">
    <property type="entry name" value="HTH_ICLR"/>
    <property type="match status" value="1"/>
</dbReference>
<dbReference type="AlphaFoldDB" id="A0A211ZUE3"/>
<dbReference type="InterPro" id="IPR005471">
    <property type="entry name" value="Tscrpt_reg_IclR_N"/>
</dbReference>
<evidence type="ECO:0000259" key="4">
    <source>
        <dbReference type="PROSITE" id="PS51077"/>
    </source>
</evidence>
<dbReference type="Proteomes" id="UP000196655">
    <property type="component" value="Unassembled WGS sequence"/>
</dbReference>
<dbReference type="PANTHER" id="PTHR30136:SF35">
    <property type="entry name" value="HTH-TYPE TRANSCRIPTIONAL REGULATOR RV1719"/>
    <property type="match status" value="1"/>
</dbReference>
<sequence>MSGDSLTVASVEKAFRVLEAFGHSTDELGLTEIAGLTGLDKSAAQRFAHSLWQAGYLEKNERTRRFRLGKRVLTLGYFYLRSNPLIEAATPALIELRRACGERVNLSLHDDLTLIYAIRQQSKREYFYGTLIGRRVPVFSSAGGRAILAALPDDRADDIIARSDRSPLTPATITDPAAIRAKVAEARAQGYGLAVEETVPGELTLGVAVTDAAGVPVAAIHIAGSVAEWAPQDFATRFAPFAMETAQSLSRSRMVTATGGAVLRRS</sequence>
<comment type="caution">
    <text evidence="6">The sequence shown here is derived from an EMBL/GenBank/DDBJ whole genome shotgun (WGS) entry which is preliminary data.</text>
</comment>
<name>A0A211ZUE3_9PROT</name>
<dbReference type="GO" id="GO:0045892">
    <property type="term" value="P:negative regulation of DNA-templated transcription"/>
    <property type="evidence" value="ECO:0007669"/>
    <property type="project" value="TreeGrafter"/>
</dbReference>
<dbReference type="GO" id="GO:0003677">
    <property type="term" value="F:DNA binding"/>
    <property type="evidence" value="ECO:0007669"/>
    <property type="project" value="UniProtKB-KW"/>
</dbReference>
<proteinExistence type="predicted"/>
<dbReference type="GO" id="GO:0003700">
    <property type="term" value="F:DNA-binding transcription factor activity"/>
    <property type="evidence" value="ECO:0007669"/>
    <property type="project" value="TreeGrafter"/>
</dbReference>
<evidence type="ECO:0000256" key="1">
    <source>
        <dbReference type="ARBA" id="ARBA00023015"/>
    </source>
</evidence>
<protein>
    <submittedName>
        <fullName evidence="6">IclR family transcriptional regulator</fullName>
    </submittedName>
</protein>
<dbReference type="InterPro" id="IPR014757">
    <property type="entry name" value="Tscrpt_reg_IclR_C"/>
</dbReference>
<dbReference type="InterPro" id="IPR029016">
    <property type="entry name" value="GAF-like_dom_sf"/>
</dbReference>
<gene>
    <name evidence="6" type="ORF">BWR60_02250</name>
</gene>
<keyword evidence="3" id="KW-0804">Transcription</keyword>
<evidence type="ECO:0000313" key="7">
    <source>
        <dbReference type="Proteomes" id="UP000196655"/>
    </source>
</evidence>
<keyword evidence="7" id="KW-1185">Reference proteome</keyword>
<organism evidence="6 7">
    <name type="scientific">Inquilinus limosus</name>
    <dbReference type="NCBI Taxonomy" id="171674"/>
    <lineage>
        <taxon>Bacteria</taxon>
        <taxon>Pseudomonadati</taxon>
        <taxon>Pseudomonadota</taxon>
        <taxon>Alphaproteobacteria</taxon>
        <taxon>Rhodospirillales</taxon>
        <taxon>Rhodospirillaceae</taxon>
        <taxon>Inquilinus</taxon>
    </lineage>
</organism>
<dbReference type="FunFam" id="1.10.10.10:FF:000056">
    <property type="entry name" value="IclR family transcriptional regulator"/>
    <property type="match status" value="1"/>
</dbReference>
<dbReference type="InterPro" id="IPR036390">
    <property type="entry name" value="WH_DNA-bd_sf"/>
</dbReference>
<dbReference type="PROSITE" id="PS51077">
    <property type="entry name" value="HTH_ICLR"/>
    <property type="match status" value="1"/>
</dbReference>
<dbReference type="InterPro" id="IPR036388">
    <property type="entry name" value="WH-like_DNA-bd_sf"/>
</dbReference>
<dbReference type="Gene3D" id="3.30.450.40">
    <property type="match status" value="1"/>
</dbReference>
<accession>A0A211ZUE3</accession>
<evidence type="ECO:0000256" key="2">
    <source>
        <dbReference type="ARBA" id="ARBA00023125"/>
    </source>
</evidence>
<dbReference type="InterPro" id="IPR050707">
    <property type="entry name" value="HTH_MetabolicPath_Reg"/>
</dbReference>
<feature type="domain" description="IclR-ED" evidence="5">
    <location>
        <begin position="71"/>
        <end position="255"/>
    </location>
</feature>
<evidence type="ECO:0000259" key="5">
    <source>
        <dbReference type="PROSITE" id="PS51078"/>
    </source>
</evidence>
<dbReference type="Gene3D" id="1.10.10.10">
    <property type="entry name" value="Winged helix-like DNA-binding domain superfamily/Winged helix DNA-binding domain"/>
    <property type="match status" value="1"/>
</dbReference>
<evidence type="ECO:0000313" key="6">
    <source>
        <dbReference type="EMBL" id="OWJ68918.1"/>
    </source>
</evidence>
<keyword evidence="1" id="KW-0805">Transcription regulation</keyword>